<evidence type="ECO:0000256" key="3">
    <source>
        <dbReference type="ARBA" id="ARBA00022679"/>
    </source>
</evidence>
<keyword evidence="2 7" id="KW-0240">DNA-directed RNA polymerase</keyword>
<sequence length="325" mass="36953">MGKQSDHLVRQYWGKQNLKLPEIDLSKAQIESYNWFLKDGIREALAEINPIEDFTGQAYQLEFVDHYVGKAHFSPDECVRKGITYEAPLRVKATLTNLAANTRKTQEIFLGDIPVMTRRGTFIVNGVERVVVNQLVRSPGAFFTGSIDPNSGRSLHAAEIRPMRGSWLEFEVNRNDHITVKIDRSRKLSAATLLRALGFSTDDEMRALFKEVDTDTDHKYIDATILKDSSSTTEEALIEFYLKMRPGEPAVLDNAKSLLYQMFFNRRRYNLGTVGRYKVNKRLGVELVCKTAKAELMILTIYQTVGSAKSANWLPKDPTGLVYYD</sequence>
<dbReference type="Gene3D" id="3.90.1100.10">
    <property type="match status" value="1"/>
</dbReference>
<dbReference type="GO" id="GO:0003677">
    <property type="term" value="F:DNA binding"/>
    <property type="evidence" value="ECO:0007669"/>
    <property type="project" value="InterPro"/>
</dbReference>
<gene>
    <name evidence="7" type="ORF">UY08_C0015G0012</name>
</gene>
<dbReference type="InterPro" id="IPR007642">
    <property type="entry name" value="RNA_pol_Rpb2_2"/>
</dbReference>
<evidence type="ECO:0000256" key="2">
    <source>
        <dbReference type="ARBA" id="ARBA00022478"/>
    </source>
</evidence>
<evidence type="ECO:0000256" key="4">
    <source>
        <dbReference type="ARBA" id="ARBA00022695"/>
    </source>
</evidence>
<dbReference type="AlphaFoldDB" id="A0A0G1WEI2"/>
<evidence type="ECO:0000313" key="7">
    <source>
        <dbReference type="EMBL" id="KKU80620.1"/>
    </source>
</evidence>
<keyword evidence="5" id="KW-0804">Transcription</keyword>
<dbReference type="GO" id="GO:0000428">
    <property type="term" value="C:DNA-directed RNA polymerase complex"/>
    <property type="evidence" value="ECO:0007669"/>
    <property type="project" value="UniProtKB-KW"/>
</dbReference>
<keyword evidence="4" id="KW-0548">Nucleotidyltransferase</keyword>
<keyword evidence="3" id="KW-0808">Transferase</keyword>
<dbReference type="SUPFAM" id="SSF64484">
    <property type="entry name" value="beta and beta-prime subunits of DNA dependent RNA-polymerase"/>
    <property type="match status" value="1"/>
</dbReference>
<evidence type="ECO:0000259" key="6">
    <source>
        <dbReference type="Pfam" id="PF04561"/>
    </source>
</evidence>
<dbReference type="PANTHER" id="PTHR20856">
    <property type="entry name" value="DNA-DIRECTED RNA POLYMERASE I SUBUNIT 2"/>
    <property type="match status" value="1"/>
</dbReference>
<dbReference type="GO" id="GO:0032549">
    <property type="term" value="F:ribonucleoside binding"/>
    <property type="evidence" value="ECO:0007669"/>
    <property type="project" value="InterPro"/>
</dbReference>
<dbReference type="GO" id="GO:0006351">
    <property type="term" value="P:DNA-templated transcription"/>
    <property type="evidence" value="ECO:0007669"/>
    <property type="project" value="InterPro"/>
</dbReference>
<dbReference type="GO" id="GO:0003899">
    <property type="term" value="F:DNA-directed RNA polymerase activity"/>
    <property type="evidence" value="ECO:0007669"/>
    <property type="project" value="UniProtKB-EC"/>
</dbReference>
<dbReference type="EMBL" id="LCOQ01000015">
    <property type="protein sequence ID" value="KKU80620.1"/>
    <property type="molecule type" value="Genomic_DNA"/>
</dbReference>
<reference evidence="7 8" key="1">
    <citation type="journal article" date="2015" name="Nature">
        <title>rRNA introns, odd ribosomes, and small enigmatic genomes across a large radiation of phyla.</title>
        <authorList>
            <person name="Brown C.T."/>
            <person name="Hug L.A."/>
            <person name="Thomas B.C."/>
            <person name="Sharon I."/>
            <person name="Castelle C.J."/>
            <person name="Singh A."/>
            <person name="Wilkins M.J."/>
            <person name="Williams K.H."/>
            <person name="Banfield J.F."/>
        </authorList>
    </citation>
    <scope>NUCLEOTIDE SEQUENCE [LARGE SCALE GENOMIC DNA]</scope>
</reference>
<dbReference type="Proteomes" id="UP000034212">
    <property type="component" value="Unassembled WGS sequence"/>
</dbReference>
<proteinExistence type="predicted"/>
<accession>A0A0G1WEI2</accession>
<feature type="domain" description="RNA polymerase Rpb2" evidence="6">
    <location>
        <begin position="148"/>
        <end position="301"/>
    </location>
</feature>
<dbReference type="EC" id="2.7.7.6" evidence="1"/>
<dbReference type="Pfam" id="PF04561">
    <property type="entry name" value="RNA_pol_Rpb2_2"/>
    <property type="match status" value="1"/>
</dbReference>
<protein>
    <recommendedName>
        <fullName evidence="1">DNA-directed RNA polymerase</fullName>
        <ecNumber evidence="1">2.7.7.6</ecNumber>
    </recommendedName>
</protein>
<evidence type="ECO:0000313" key="8">
    <source>
        <dbReference type="Proteomes" id="UP000034212"/>
    </source>
</evidence>
<evidence type="ECO:0000256" key="1">
    <source>
        <dbReference type="ARBA" id="ARBA00012418"/>
    </source>
</evidence>
<dbReference type="InterPro" id="IPR015712">
    <property type="entry name" value="DNA-dir_RNA_pol_su2"/>
</dbReference>
<organism evidence="7 8">
    <name type="scientific">Candidatus Gottesmanbacteria bacterium GW2011_GWA1_47_8</name>
    <dbReference type="NCBI Taxonomy" id="1618438"/>
    <lineage>
        <taxon>Bacteria</taxon>
        <taxon>Candidatus Gottesmaniibacteriota</taxon>
    </lineage>
</organism>
<name>A0A0G1WEI2_9BACT</name>
<comment type="caution">
    <text evidence="7">The sequence shown here is derived from an EMBL/GenBank/DDBJ whole genome shotgun (WGS) entry which is preliminary data.</text>
</comment>
<dbReference type="Gene3D" id="3.90.1110.10">
    <property type="entry name" value="RNA polymerase Rpb2, domain 2"/>
    <property type="match status" value="1"/>
</dbReference>
<dbReference type="PATRIC" id="fig|1618438.3.peg.317"/>
<evidence type="ECO:0000256" key="5">
    <source>
        <dbReference type="ARBA" id="ARBA00023163"/>
    </source>
</evidence>
<dbReference type="InterPro" id="IPR037034">
    <property type="entry name" value="RNA_pol_Rpb2_2_sf"/>
</dbReference>